<dbReference type="Gene3D" id="1.20.1290.10">
    <property type="entry name" value="AhpD-like"/>
    <property type="match status" value="1"/>
</dbReference>
<accession>A0A4Q7KF36</accession>
<comment type="caution">
    <text evidence="2">The sequence shown here is derived from an EMBL/GenBank/DDBJ whole genome shotgun (WGS) entry which is preliminary data.</text>
</comment>
<dbReference type="InterPro" id="IPR029032">
    <property type="entry name" value="AhpD-like"/>
</dbReference>
<dbReference type="RefSeq" id="WP_130348286.1">
    <property type="nucleotide sequence ID" value="NZ_SGWQ01000015.1"/>
</dbReference>
<dbReference type="SUPFAM" id="SSF69118">
    <property type="entry name" value="AhpD-like"/>
    <property type="match status" value="1"/>
</dbReference>
<dbReference type="Pfam" id="PF02627">
    <property type="entry name" value="CMD"/>
    <property type="match status" value="1"/>
</dbReference>
<keyword evidence="2" id="KW-0560">Oxidoreductase</keyword>
<organism evidence="2 3">
    <name type="scientific">Herbihabitans rhizosphaerae</name>
    <dbReference type="NCBI Taxonomy" id="1872711"/>
    <lineage>
        <taxon>Bacteria</taxon>
        <taxon>Bacillati</taxon>
        <taxon>Actinomycetota</taxon>
        <taxon>Actinomycetes</taxon>
        <taxon>Pseudonocardiales</taxon>
        <taxon>Pseudonocardiaceae</taxon>
        <taxon>Herbihabitans</taxon>
    </lineage>
</organism>
<dbReference type="Proteomes" id="UP000294257">
    <property type="component" value="Unassembled WGS sequence"/>
</dbReference>
<keyword evidence="2" id="KW-0575">Peroxidase</keyword>
<evidence type="ECO:0000259" key="1">
    <source>
        <dbReference type="Pfam" id="PF02627"/>
    </source>
</evidence>
<proteinExistence type="predicted"/>
<sequence length="189" mass="21724">MNQPRIPPGTRRDIGIGAWLLIRVLGLVARTEPPKLFSVLARHRPLFRGWLSFARRLMPGGTLPRRETELVILRVALLRGCSYELAHHRRLGERAGVTDADLARLVDGSEAEGWPARDRAVLRAAESMIERHDVDDRSWDELREHLDERECVELCLLVAHYDMLATVISTLRISPDLSSKEARRERRRR</sequence>
<dbReference type="PANTHER" id="PTHR34846">
    <property type="entry name" value="4-CARBOXYMUCONOLACTONE DECARBOXYLASE FAMILY PROTEIN (AFU_ORTHOLOGUE AFUA_6G11590)"/>
    <property type="match status" value="1"/>
</dbReference>
<dbReference type="PANTHER" id="PTHR34846:SF5">
    <property type="entry name" value="CARBOXYMUCONOLACTONE DECARBOXYLASE-LIKE DOMAIN-CONTAINING PROTEIN"/>
    <property type="match status" value="1"/>
</dbReference>
<keyword evidence="3" id="KW-1185">Reference proteome</keyword>
<evidence type="ECO:0000313" key="3">
    <source>
        <dbReference type="Proteomes" id="UP000294257"/>
    </source>
</evidence>
<feature type="domain" description="Carboxymuconolactone decarboxylase-like" evidence="1">
    <location>
        <begin position="46"/>
        <end position="126"/>
    </location>
</feature>
<dbReference type="GO" id="GO:0051920">
    <property type="term" value="F:peroxiredoxin activity"/>
    <property type="evidence" value="ECO:0007669"/>
    <property type="project" value="InterPro"/>
</dbReference>
<dbReference type="EMBL" id="SGWQ01000015">
    <property type="protein sequence ID" value="RZS31131.1"/>
    <property type="molecule type" value="Genomic_DNA"/>
</dbReference>
<reference evidence="2 3" key="1">
    <citation type="submission" date="2019-02" db="EMBL/GenBank/DDBJ databases">
        <title>Genomic Encyclopedia of Type Strains, Phase IV (KMG-IV): sequencing the most valuable type-strain genomes for metagenomic binning, comparative biology and taxonomic classification.</title>
        <authorList>
            <person name="Goeker M."/>
        </authorList>
    </citation>
    <scope>NUCLEOTIDE SEQUENCE [LARGE SCALE GENOMIC DNA]</scope>
    <source>
        <strain evidence="2 3">DSM 101727</strain>
    </source>
</reference>
<dbReference type="OrthoDB" id="4704294at2"/>
<dbReference type="AlphaFoldDB" id="A0A4Q7KF36"/>
<gene>
    <name evidence="2" type="ORF">EV193_1159</name>
</gene>
<evidence type="ECO:0000313" key="2">
    <source>
        <dbReference type="EMBL" id="RZS31131.1"/>
    </source>
</evidence>
<dbReference type="InterPro" id="IPR003779">
    <property type="entry name" value="CMD-like"/>
</dbReference>
<protein>
    <submittedName>
        <fullName evidence="2">AhpD family alkylhydroperoxidase</fullName>
    </submittedName>
</protein>
<name>A0A4Q7KF36_9PSEU</name>